<organism evidence="2 3">
    <name type="scientific">Marssonina brunnea f. sp. multigermtubi (strain MB_m1)</name>
    <name type="common">Marssonina leaf spot fungus</name>
    <dbReference type="NCBI Taxonomy" id="1072389"/>
    <lineage>
        <taxon>Eukaryota</taxon>
        <taxon>Fungi</taxon>
        <taxon>Dikarya</taxon>
        <taxon>Ascomycota</taxon>
        <taxon>Pezizomycotina</taxon>
        <taxon>Leotiomycetes</taxon>
        <taxon>Helotiales</taxon>
        <taxon>Drepanopezizaceae</taxon>
        <taxon>Drepanopeziza</taxon>
    </lineage>
</organism>
<dbReference type="AlphaFoldDB" id="K1W5L5"/>
<feature type="region of interest" description="Disordered" evidence="1">
    <location>
        <begin position="825"/>
        <end position="878"/>
    </location>
</feature>
<feature type="region of interest" description="Disordered" evidence="1">
    <location>
        <begin position="903"/>
        <end position="1034"/>
    </location>
</feature>
<proteinExistence type="predicted"/>
<dbReference type="OMA" id="PRPDWAM"/>
<feature type="compositionally biased region" description="Polar residues" evidence="1">
    <location>
        <begin position="925"/>
        <end position="935"/>
    </location>
</feature>
<evidence type="ECO:0008006" key="4">
    <source>
        <dbReference type="Google" id="ProtNLM"/>
    </source>
</evidence>
<feature type="compositionally biased region" description="Basic and acidic residues" evidence="1">
    <location>
        <begin position="43"/>
        <end position="54"/>
    </location>
</feature>
<feature type="compositionally biased region" description="Basic and acidic residues" evidence="1">
    <location>
        <begin position="610"/>
        <end position="647"/>
    </location>
</feature>
<feature type="compositionally biased region" description="Polar residues" evidence="1">
    <location>
        <begin position="667"/>
        <end position="677"/>
    </location>
</feature>
<feature type="compositionally biased region" description="Low complexity" evidence="1">
    <location>
        <begin position="774"/>
        <end position="792"/>
    </location>
</feature>
<dbReference type="HOGENOM" id="CLU_009400_1_0_1"/>
<feature type="compositionally biased region" description="Basic and acidic residues" evidence="1">
    <location>
        <begin position="963"/>
        <end position="978"/>
    </location>
</feature>
<feature type="compositionally biased region" description="Basic and acidic residues" evidence="1">
    <location>
        <begin position="475"/>
        <end position="486"/>
    </location>
</feature>
<name>K1W5L5_MARBU</name>
<feature type="compositionally biased region" description="Low complexity" evidence="1">
    <location>
        <begin position="487"/>
        <end position="504"/>
    </location>
</feature>
<feature type="compositionally biased region" description="Basic and acidic residues" evidence="1">
    <location>
        <begin position="840"/>
        <end position="851"/>
    </location>
</feature>
<dbReference type="eggNOG" id="ENOG502SPD4">
    <property type="taxonomic scope" value="Eukaryota"/>
</dbReference>
<dbReference type="EMBL" id="JH921462">
    <property type="protein sequence ID" value="EKD12170.1"/>
    <property type="molecule type" value="Genomic_DNA"/>
</dbReference>
<feature type="compositionally biased region" description="Basic residues" evidence="1">
    <location>
        <begin position="251"/>
        <end position="260"/>
    </location>
</feature>
<evidence type="ECO:0000313" key="2">
    <source>
        <dbReference type="EMBL" id="EKD12170.1"/>
    </source>
</evidence>
<dbReference type="Pfam" id="PF11489">
    <property type="entry name" value="Aim21"/>
    <property type="match status" value="1"/>
</dbReference>
<feature type="compositionally biased region" description="Basic residues" evidence="1">
    <location>
        <begin position="852"/>
        <end position="862"/>
    </location>
</feature>
<dbReference type="STRING" id="1072389.K1W5L5"/>
<feature type="compositionally biased region" description="Polar residues" evidence="1">
    <location>
        <begin position="571"/>
        <end position="585"/>
    </location>
</feature>
<keyword evidence="3" id="KW-1185">Reference proteome</keyword>
<accession>K1W5L5</accession>
<dbReference type="Proteomes" id="UP000006753">
    <property type="component" value="Unassembled WGS sequence"/>
</dbReference>
<reference evidence="2 3" key="1">
    <citation type="journal article" date="2012" name="BMC Genomics">
        <title>Sequencing the genome of Marssonina brunnea reveals fungus-poplar co-evolution.</title>
        <authorList>
            <person name="Zhu S."/>
            <person name="Cao Y.-Z."/>
            <person name="Jiang C."/>
            <person name="Tan B.-Y."/>
            <person name="Wang Z."/>
            <person name="Feng S."/>
            <person name="Zhang L."/>
            <person name="Su X.-H."/>
            <person name="Brejova B."/>
            <person name="Vinar T."/>
            <person name="Xu M."/>
            <person name="Wang M.-X."/>
            <person name="Zhang S.-G."/>
            <person name="Huang M.-R."/>
            <person name="Wu R."/>
            <person name="Zhou Y."/>
        </authorList>
    </citation>
    <scope>NUCLEOTIDE SEQUENCE [LARGE SCALE GENOMIC DNA]</scope>
    <source>
        <strain evidence="2 3">MB_m1</strain>
    </source>
</reference>
<evidence type="ECO:0000256" key="1">
    <source>
        <dbReference type="SAM" id="MobiDB-lite"/>
    </source>
</evidence>
<dbReference type="InterPro" id="IPR021582">
    <property type="entry name" value="Aim21"/>
</dbReference>
<feature type="compositionally biased region" description="Polar residues" evidence="1">
    <location>
        <begin position="119"/>
        <end position="131"/>
    </location>
</feature>
<feature type="region of interest" description="Disordered" evidence="1">
    <location>
        <begin position="393"/>
        <end position="414"/>
    </location>
</feature>
<feature type="region of interest" description="Disordered" evidence="1">
    <location>
        <begin position="1"/>
        <end position="279"/>
    </location>
</feature>
<feature type="region of interest" description="Disordered" evidence="1">
    <location>
        <begin position="471"/>
        <end position="804"/>
    </location>
</feature>
<feature type="region of interest" description="Disordered" evidence="1">
    <location>
        <begin position="349"/>
        <end position="373"/>
    </location>
</feature>
<feature type="compositionally biased region" description="Acidic residues" evidence="1">
    <location>
        <begin position="523"/>
        <end position="533"/>
    </location>
</feature>
<feature type="compositionally biased region" description="Basic and acidic residues" evidence="1">
    <location>
        <begin position="680"/>
        <end position="694"/>
    </location>
</feature>
<dbReference type="OrthoDB" id="5386574at2759"/>
<feature type="compositionally biased region" description="Polar residues" evidence="1">
    <location>
        <begin position="394"/>
        <end position="407"/>
    </location>
</feature>
<gene>
    <name evidence="2" type="ORF">MBM_09669</name>
</gene>
<feature type="compositionally biased region" description="Basic and acidic residues" evidence="1">
    <location>
        <begin position="550"/>
        <end position="559"/>
    </location>
</feature>
<sequence length="1034" mass="110766">MSSTMPQVPPRPTRAHQDQSATTKVSLGSDLPKVPPRPANRRPGADRSPSRESYARSPLNETPLPPNHGNASKSSLLSKESASSSSAENPPRPSVVTLPSIGQEGNEYADFSTAAEEQLGTSPTQTRNIANDLQLHAPKPSLPVSSAKARVSMVTRTDSGQAAAYGIGKPVGDDKEPATRPLKAKASFASQGSAHGIERPPSSAGSDHGIPEIGQRVPMYPNAGDVQAPSPSPFAQPYAPGIGFHNDGSKPGHHGRKNSSRGHDIPADAYGRYGHGAHPHDRFEMAYYEKHPELFKKELGQYGEGRPEWAMSSEDLNKIVRETASRGNAPLVGTPSEQVGIQASEEYASRMNTPRQTSSSQIVHSNTSDAHVDSPLKQEFSAADVSKAEFEGTLSRSLNGPSNITTESEVDDDVIHVDARPSGIYGAEHGGSLENLERQVSCGGESEYEDAPILAADEVAKEPFGWTLEPAVSSLKDHRGNEEASSHQRSASQSSANNSRSSSRPGSIHGLVPGLRLPAAPLEDLDEYEPLFPEEEKNAASQAKPLTAADRLKRPELTGRRFPSQDIWEDTPNSLQHTATVSTPQLPEEQDHVESKDSTEDENPAHAFARRQEQLAEQESLRSKSTDSYLPKEKKPWDHKAHLEAETRPNLSKQRFPSRDIWEDTPDSLQLQTTVASPQVEEKDSTTSPTDDKPSTASIPMPKPQIPARPAKSSKLADSSEKAQPSIPERPRSKQTEGTPPSVPIKAKPQVPARPTKPIKRESSENVPLTTVASNSSARSISSDQGAAAAAKPKPPVPSRPLGNKIAALQGGFMADLNKRLQIGAQPPKKEEAPVEEEEVKEKAPLVDARKGRARGPARRAPAKIQAPPATEKSSALGFSISTPSTLWEIDPEEDLLLVTSHREGSPAAAPAAAPVENKAKESEIPTQTTNTTFQPVHEHAEMAAGAETSVPPSSGTEDDNAEEAKEIEKSALIEETKAGSSEAEPVEESDEPPVMPGSFDAAPLGGQVEDLEDSTPALKPESDEEDKPKAVEK</sequence>
<feature type="compositionally biased region" description="Low complexity" evidence="1">
    <location>
        <begin position="72"/>
        <end position="88"/>
    </location>
</feature>
<dbReference type="KEGG" id="mbe:MBM_09669"/>
<feature type="compositionally biased region" description="Basic and acidic residues" evidence="1">
    <location>
        <begin position="589"/>
        <end position="598"/>
    </location>
</feature>
<evidence type="ECO:0000313" key="3">
    <source>
        <dbReference type="Proteomes" id="UP000006753"/>
    </source>
</evidence>
<feature type="compositionally biased region" description="Polar residues" evidence="1">
    <location>
        <begin position="350"/>
        <end position="369"/>
    </location>
</feature>
<protein>
    <recommendedName>
        <fullName evidence="4">Altered inheritance of mitochondria protein 21</fullName>
    </recommendedName>
</protein>
<dbReference type="InParanoid" id="K1W5L5"/>